<evidence type="ECO:0000256" key="1">
    <source>
        <dbReference type="SAM" id="SignalP"/>
    </source>
</evidence>
<comment type="caution">
    <text evidence="3">The sequence shown here is derived from an EMBL/GenBank/DDBJ whole genome shotgun (WGS) entry which is preliminary data.</text>
</comment>
<organism evidence="3 4">
    <name type="scientific">Dulcicalothrix desertica PCC 7102</name>
    <dbReference type="NCBI Taxonomy" id="232991"/>
    <lineage>
        <taxon>Bacteria</taxon>
        <taxon>Bacillati</taxon>
        <taxon>Cyanobacteriota</taxon>
        <taxon>Cyanophyceae</taxon>
        <taxon>Nostocales</taxon>
        <taxon>Calotrichaceae</taxon>
        <taxon>Dulcicalothrix</taxon>
    </lineage>
</organism>
<reference evidence="3" key="2">
    <citation type="journal article" date="2019" name="Genome Biol. Evol.">
        <title>Day and night: Metabolic profiles and evolutionary relationships of six axenic non-marine cyanobacteria.</title>
        <authorList>
            <person name="Will S.E."/>
            <person name="Henke P."/>
            <person name="Boedeker C."/>
            <person name="Huang S."/>
            <person name="Brinkmann H."/>
            <person name="Rohde M."/>
            <person name="Jarek M."/>
            <person name="Friedl T."/>
            <person name="Seufert S."/>
            <person name="Schumacher M."/>
            <person name="Overmann J."/>
            <person name="Neumann-Schaal M."/>
            <person name="Petersen J."/>
        </authorList>
    </citation>
    <scope>NUCLEOTIDE SEQUENCE [LARGE SCALE GENOMIC DNA]</scope>
    <source>
        <strain evidence="3">PCC 7102</strain>
    </source>
</reference>
<dbReference type="Pfam" id="PF04151">
    <property type="entry name" value="PPC"/>
    <property type="match status" value="1"/>
</dbReference>
<evidence type="ECO:0000313" key="3">
    <source>
        <dbReference type="EMBL" id="RUT03819.1"/>
    </source>
</evidence>
<reference evidence="3" key="1">
    <citation type="submission" date="2018-12" db="EMBL/GenBank/DDBJ databases">
        <authorList>
            <person name="Will S."/>
            <person name="Neumann-Schaal M."/>
            <person name="Henke P."/>
        </authorList>
    </citation>
    <scope>NUCLEOTIDE SEQUENCE</scope>
    <source>
        <strain evidence="3">PCC 7102</strain>
    </source>
</reference>
<gene>
    <name evidence="3" type="ORF">DSM106972_047330</name>
</gene>
<evidence type="ECO:0000259" key="2">
    <source>
        <dbReference type="Pfam" id="PF04151"/>
    </source>
</evidence>
<dbReference type="EMBL" id="RSCL01000012">
    <property type="protein sequence ID" value="RUT03819.1"/>
    <property type="molecule type" value="Genomic_DNA"/>
</dbReference>
<feature type="chain" id="PRO_5030092523" description="Peptidase C-terminal archaeal/bacterial domain-containing protein" evidence="1">
    <location>
        <begin position="31"/>
        <end position="154"/>
    </location>
</feature>
<dbReference type="Proteomes" id="UP000271624">
    <property type="component" value="Unassembled WGS sequence"/>
</dbReference>
<feature type="signal peptide" evidence="1">
    <location>
        <begin position="1"/>
        <end position="30"/>
    </location>
</feature>
<dbReference type="InterPro" id="IPR007280">
    <property type="entry name" value="Peptidase_C_arc/bac"/>
</dbReference>
<accession>A0A433VCS0</accession>
<keyword evidence="1" id="KW-0732">Signal</keyword>
<name>A0A433VCS0_9CYAN</name>
<feature type="domain" description="Peptidase C-terminal archaeal/bacterial" evidence="2">
    <location>
        <begin position="71"/>
        <end position="136"/>
    </location>
</feature>
<dbReference type="AlphaFoldDB" id="A0A433VCS0"/>
<dbReference type="RefSeq" id="WP_127083102.1">
    <property type="nucleotide sequence ID" value="NZ_RSCL01000012.1"/>
</dbReference>
<dbReference type="Gene3D" id="2.60.120.380">
    <property type="match status" value="1"/>
</dbReference>
<protein>
    <recommendedName>
        <fullName evidence="2">Peptidase C-terminal archaeal/bacterial domain-containing protein</fullName>
    </recommendedName>
</protein>
<dbReference type="OrthoDB" id="71876at2"/>
<sequence>MLNKTQKTKLFGVLAAISATCFLTPTPVRADNSQYIYEVGEQLAKAAIASGLGGYTLTHEPSIDLLTHGRSDYITVNLRAGTSYGIVGVCDRDCRDLDIALYDSRGNLIASDLQNDDIPTISINPTRSGTYRVRVDMASCNTSACYYGIGVFGQ</sequence>
<proteinExistence type="predicted"/>
<keyword evidence="4" id="KW-1185">Reference proteome</keyword>
<evidence type="ECO:0000313" key="4">
    <source>
        <dbReference type="Proteomes" id="UP000271624"/>
    </source>
</evidence>